<feature type="region of interest" description="Disordered" evidence="1">
    <location>
        <begin position="21"/>
        <end position="162"/>
    </location>
</feature>
<dbReference type="Proteomes" id="UP001233172">
    <property type="component" value="Unassembled WGS sequence"/>
</dbReference>
<protein>
    <submittedName>
        <fullName evidence="2">Uncharacterized protein</fullName>
    </submittedName>
</protein>
<evidence type="ECO:0000256" key="1">
    <source>
        <dbReference type="SAM" id="MobiDB-lite"/>
    </source>
</evidence>
<reference evidence="2" key="2">
    <citation type="submission" date="2023-04" db="EMBL/GenBank/DDBJ databases">
        <authorList>
            <person name="Bu L."/>
            <person name="Lu L."/>
            <person name="Laidemitt M.R."/>
            <person name="Zhang S.M."/>
            <person name="Mutuku M."/>
            <person name="Mkoji G."/>
            <person name="Steinauer M."/>
            <person name="Loker E.S."/>
        </authorList>
    </citation>
    <scope>NUCLEOTIDE SEQUENCE</scope>
    <source>
        <strain evidence="2">KasaAsao</strain>
        <tissue evidence="2">Whole Snail</tissue>
    </source>
</reference>
<organism evidence="2 3">
    <name type="scientific">Biomphalaria pfeifferi</name>
    <name type="common">Bloodfluke planorb</name>
    <name type="synonym">Freshwater snail</name>
    <dbReference type="NCBI Taxonomy" id="112525"/>
    <lineage>
        <taxon>Eukaryota</taxon>
        <taxon>Metazoa</taxon>
        <taxon>Spiralia</taxon>
        <taxon>Lophotrochozoa</taxon>
        <taxon>Mollusca</taxon>
        <taxon>Gastropoda</taxon>
        <taxon>Heterobranchia</taxon>
        <taxon>Euthyneura</taxon>
        <taxon>Panpulmonata</taxon>
        <taxon>Hygrophila</taxon>
        <taxon>Lymnaeoidea</taxon>
        <taxon>Planorbidae</taxon>
        <taxon>Biomphalaria</taxon>
    </lineage>
</organism>
<comment type="caution">
    <text evidence="2">The sequence shown here is derived from an EMBL/GenBank/DDBJ whole genome shotgun (WGS) entry which is preliminary data.</text>
</comment>
<feature type="compositionally biased region" description="Acidic residues" evidence="1">
    <location>
        <begin position="27"/>
        <end position="56"/>
    </location>
</feature>
<dbReference type="AlphaFoldDB" id="A0AAD8BDI3"/>
<feature type="compositionally biased region" description="Acidic residues" evidence="1">
    <location>
        <begin position="81"/>
        <end position="160"/>
    </location>
</feature>
<reference evidence="2" key="1">
    <citation type="journal article" date="2023" name="PLoS Negl. Trop. Dis.">
        <title>A genome sequence for Biomphalaria pfeifferi, the major vector snail for the human-infecting parasite Schistosoma mansoni.</title>
        <authorList>
            <person name="Bu L."/>
            <person name="Lu L."/>
            <person name="Laidemitt M.R."/>
            <person name="Zhang S.M."/>
            <person name="Mutuku M."/>
            <person name="Mkoji G."/>
            <person name="Steinauer M."/>
            <person name="Loker E.S."/>
        </authorList>
    </citation>
    <scope>NUCLEOTIDE SEQUENCE</scope>
    <source>
        <strain evidence="2">KasaAsao</strain>
    </source>
</reference>
<evidence type="ECO:0000313" key="2">
    <source>
        <dbReference type="EMBL" id="KAK0051938.1"/>
    </source>
</evidence>
<evidence type="ECO:0000313" key="3">
    <source>
        <dbReference type="Proteomes" id="UP001233172"/>
    </source>
</evidence>
<keyword evidence="3" id="KW-1185">Reference proteome</keyword>
<dbReference type="EMBL" id="JASAOG010000099">
    <property type="protein sequence ID" value="KAK0051938.1"/>
    <property type="molecule type" value="Genomic_DNA"/>
</dbReference>
<proteinExistence type="predicted"/>
<gene>
    <name evidence="2" type="ORF">Bpfe_018708</name>
</gene>
<name>A0AAD8BDI3_BIOPF</name>
<accession>A0AAD8BDI3</accession>
<sequence>MQRQSTSSDNKRRRFQAIDVLRAIIDEPSDDDDGDEESETEDEVIQDICSADEDTVSDAATDLSLATGAGPSTQNIGETEGQAEDSDTEPEGQAEDSDTEPEGQAEDSDTEPEGQAEDSDTEPEGQAEDSDTEPEGQAEDSDTETEGQAEDSDTETEGENAIDLLQVLKVPVNLAGKNKYKWSGSVPLRTRAYHSETR</sequence>